<feature type="non-terminal residue" evidence="1">
    <location>
        <position position="1"/>
    </location>
</feature>
<sequence>DLLSRLGRAAWDALERCVGREPLQLAAESLSAVLWTVSSGISAALTTLCKILGDVLTALGLNGDLLQSAALGPGDVQKVLLWGLALLLSSWLLSRLLGLLLDLLVSALWWVKLCCFLRAFLYIVSSRQSPTVQAGLLLALWVLHALLGRLAGTRGPGARLEATVRSLEWQVEELRRRQK</sequence>
<dbReference type="EMBL" id="VZSV01001433">
    <property type="protein sequence ID" value="NXA57613.1"/>
    <property type="molecule type" value="Genomic_DNA"/>
</dbReference>
<accession>A0A7K7WWI2</accession>
<dbReference type="AlphaFoldDB" id="A0A7K7WWI2"/>
<dbReference type="PANTHER" id="PTHR14550">
    <property type="entry name" value="TRANSMEMBRANE PROTEIN 109"/>
    <property type="match status" value="1"/>
</dbReference>
<dbReference type="Proteomes" id="UP000531559">
    <property type="component" value="Unassembled WGS sequence"/>
</dbReference>
<evidence type="ECO:0000313" key="2">
    <source>
        <dbReference type="Proteomes" id="UP000531559"/>
    </source>
</evidence>
<gene>
    <name evidence="1" type="primary">Tmem109</name>
    <name evidence="1" type="ORF">NOTJUL_R12645</name>
</gene>
<evidence type="ECO:0000313" key="1">
    <source>
        <dbReference type="EMBL" id="NXA57613.1"/>
    </source>
</evidence>
<dbReference type="Pfam" id="PF14965">
    <property type="entry name" value="BRI3BP"/>
    <property type="match status" value="1"/>
</dbReference>
<organism evidence="1 2">
    <name type="scientific">Nothocercus julius</name>
    <dbReference type="NCBI Taxonomy" id="2585813"/>
    <lineage>
        <taxon>Eukaryota</taxon>
        <taxon>Metazoa</taxon>
        <taxon>Chordata</taxon>
        <taxon>Craniata</taxon>
        <taxon>Vertebrata</taxon>
        <taxon>Euteleostomi</taxon>
        <taxon>Archelosauria</taxon>
        <taxon>Archosauria</taxon>
        <taxon>Dinosauria</taxon>
        <taxon>Saurischia</taxon>
        <taxon>Theropoda</taxon>
        <taxon>Coelurosauria</taxon>
        <taxon>Aves</taxon>
        <taxon>Palaeognathae</taxon>
        <taxon>Tinamiformes</taxon>
        <taxon>Tinamidae</taxon>
        <taxon>Nothocercus</taxon>
    </lineage>
</organism>
<keyword evidence="2" id="KW-1185">Reference proteome</keyword>
<dbReference type="InterPro" id="IPR039492">
    <property type="entry name" value="TMEM109"/>
</dbReference>
<reference evidence="1 2" key="1">
    <citation type="submission" date="2019-09" db="EMBL/GenBank/DDBJ databases">
        <title>Bird 10,000 Genomes (B10K) Project - Family phase.</title>
        <authorList>
            <person name="Zhang G."/>
        </authorList>
    </citation>
    <scope>NUCLEOTIDE SEQUENCE [LARGE SCALE GENOMIC DNA]</scope>
    <source>
        <strain evidence="1">B10K-MSB-01</strain>
    </source>
</reference>
<dbReference type="PANTHER" id="PTHR14550:SF2">
    <property type="entry name" value="TRANSMEMBRANE PROTEIN 109"/>
    <property type="match status" value="1"/>
</dbReference>
<dbReference type="OrthoDB" id="9902161at2759"/>
<comment type="caution">
    <text evidence="1">The sequence shown here is derived from an EMBL/GenBank/DDBJ whole genome shotgun (WGS) entry which is preliminary data.</text>
</comment>
<dbReference type="GO" id="GO:0042771">
    <property type="term" value="P:intrinsic apoptotic signaling pathway in response to DNA damage by p53 class mediator"/>
    <property type="evidence" value="ECO:0007669"/>
    <property type="project" value="TreeGrafter"/>
</dbReference>
<feature type="non-terminal residue" evidence="1">
    <location>
        <position position="179"/>
    </location>
</feature>
<proteinExistence type="predicted"/>
<name>A0A7K7WWI2_9AVES</name>
<protein>
    <submittedName>
        <fullName evidence="1">TM109 protein</fullName>
    </submittedName>
</protein>
<dbReference type="GO" id="GO:0071480">
    <property type="term" value="P:cellular response to gamma radiation"/>
    <property type="evidence" value="ECO:0007669"/>
    <property type="project" value="InterPro"/>
</dbReference>